<name>A0A8J6TYX1_9FIRM</name>
<feature type="transmembrane region" description="Helical" evidence="1">
    <location>
        <begin position="214"/>
        <end position="235"/>
    </location>
</feature>
<feature type="transmembrane region" description="Helical" evidence="1">
    <location>
        <begin position="141"/>
        <end position="164"/>
    </location>
</feature>
<keyword evidence="1" id="KW-0472">Membrane</keyword>
<feature type="transmembrane region" description="Helical" evidence="1">
    <location>
        <begin position="110"/>
        <end position="129"/>
    </location>
</feature>
<keyword evidence="3" id="KW-1185">Reference proteome</keyword>
<keyword evidence="1" id="KW-1133">Transmembrane helix</keyword>
<proteinExistence type="predicted"/>
<keyword evidence="1" id="KW-0812">Transmembrane</keyword>
<comment type="caution">
    <text evidence="2">The sequence shown here is derived from an EMBL/GenBank/DDBJ whole genome shotgun (WGS) entry which is preliminary data.</text>
</comment>
<sequence length="238" mass="26293">MTKIQNYVENVFAGLPKTKEAVEMKLGIIDSMEEKYSELLSMGKNENEAFGEVIADFGSIEEIREELGLAQPRYESVLREGSHAPSAPLETTDALSDPDDFNQFQKKFRLAITTGVVFCILALIGTLVTERVSGEDSNAPAIVFFCFIAIAVGIFVYFGMQYSAYENKRATQSVRHTSQNRGNEIVDALCGIIMLVATVIFLFLGFFGSLWHPGWVVFPIGGVICGIVDIVAKLWKKS</sequence>
<organism evidence="2 3">
    <name type="scientific">Massiliimalia timonensis</name>
    <dbReference type="NCBI Taxonomy" id="1987501"/>
    <lineage>
        <taxon>Bacteria</taxon>
        <taxon>Bacillati</taxon>
        <taxon>Bacillota</taxon>
        <taxon>Clostridia</taxon>
        <taxon>Eubacteriales</taxon>
        <taxon>Oscillospiraceae</taxon>
        <taxon>Massiliimalia</taxon>
    </lineage>
</organism>
<dbReference type="InterPro" id="IPR047928">
    <property type="entry name" value="Perm_prefix_1"/>
</dbReference>
<dbReference type="NCBIfam" id="NF038403">
    <property type="entry name" value="perm_prefix_1"/>
    <property type="match status" value="1"/>
</dbReference>
<evidence type="ECO:0000313" key="3">
    <source>
        <dbReference type="Proteomes" id="UP000632659"/>
    </source>
</evidence>
<reference evidence="2" key="1">
    <citation type="submission" date="2020-08" db="EMBL/GenBank/DDBJ databases">
        <title>Genome public.</title>
        <authorList>
            <person name="Liu C."/>
            <person name="Sun Q."/>
        </authorList>
    </citation>
    <scope>NUCLEOTIDE SEQUENCE</scope>
    <source>
        <strain evidence="2">NSJ-15</strain>
    </source>
</reference>
<gene>
    <name evidence="2" type="ORF">H8702_05550</name>
</gene>
<feature type="transmembrane region" description="Helical" evidence="1">
    <location>
        <begin position="185"/>
        <end position="208"/>
    </location>
</feature>
<protein>
    <submittedName>
        <fullName evidence="2">Uncharacterized protein</fullName>
    </submittedName>
</protein>
<accession>A0A8J6TYX1</accession>
<dbReference type="EMBL" id="JACRTL010000002">
    <property type="protein sequence ID" value="MBC8610587.1"/>
    <property type="molecule type" value="Genomic_DNA"/>
</dbReference>
<dbReference type="RefSeq" id="WP_187536366.1">
    <property type="nucleotide sequence ID" value="NZ_JACRTL010000002.1"/>
</dbReference>
<dbReference type="Proteomes" id="UP000632659">
    <property type="component" value="Unassembled WGS sequence"/>
</dbReference>
<evidence type="ECO:0000313" key="2">
    <source>
        <dbReference type="EMBL" id="MBC8610587.1"/>
    </source>
</evidence>
<dbReference type="AlphaFoldDB" id="A0A8J6TYX1"/>
<evidence type="ECO:0000256" key="1">
    <source>
        <dbReference type="SAM" id="Phobius"/>
    </source>
</evidence>